<protein>
    <submittedName>
        <fullName evidence="1">Uncharacterized protein</fullName>
    </submittedName>
</protein>
<name>A0A8X7VMG4_BRACI</name>
<organism evidence="1 2">
    <name type="scientific">Brassica carinata</name>
    <name type="common">Ethiopian mustard</name>
    <name type="synonym">Abyssinian cabbage</name>
    <dbReference type="NCBI Taxonomy" id="52824"/>
    <lineage>
        <taxon>Eukaryota</taxon>
        <taxon>Viridiplantae</taxon>
        <taxon>Streptophyta</taxon>
        <taxon>Embryophyta</taxon>
        <taxon>Tracheophyta</taxon>
        <taxon>Spermatophyta</taxon>
        <taxon>Magnoliopsida</taxon>
        <taxon>eudicotyledons</taxon>
        <taxon>Gunneridae</taxon>
        <taxon>Pentapetalae</taxon>
        <taxon>rosids</taxon>
        <taxon>malvids</taxon>
        <taxon>Brassicales</taxon>
        <taxon>Brassicaceae</taxon>
        <taxon>Brassiceae</taxon>
        <taxon>Brassica</taxon>
    </lineage>
</organism>
<proteinExistence type="predicted"/>
<dbReference type="EMBL" id="JAAMPC010000004">
    <property type="protein sequence ID" value="KAG2314508.1"/>
    <property type="molecule type" value="Genomic_DNA"/>
</dbReference>
<dbReference type="Proteomes" id="UP000886595">
    <property type="component" value="Unassembled WGS sequence"/>
</dbReference>
<reference evidence="1 2" key="1">
    <citation type="submission" date="2020-02" db="EMBL/GenBank/DDBJ databases">
        <authorList>
            <person name="Ma Q."/>
            <person name="Huang Y."/>
            <person name="Song X."/>
            <person name="Pei D."/>
        </authorList>
    </citation>
    <scope>NUCLEOTIDE SEQUENCE [LARGE SCALE GENOMIC DNA]</scope>
    <source>
        <strain evidence="1">Sxm20200214</strain>
        <tissue evidence="1">Leaf</tissue>
    </source>
</reference>
<keyword evidence="2" id="KW-1185">Reference proteome</keyword>
<evidence type="ECO:0000313" key="1">
    <source>
        <dbReference type="EMBL" id="KAG2314508.1"/>
    </source>
</evidence>
<gene>
    <name evidence="1" type="ORF">Bca52824_017630</name>
</gene>
<dbReference type="AlphaFoldDB" id="A0A8X7VMG4"/>
<accession>A0A8X7VMG4</accession>
<comment type="caution">
    <text evidence="1">The sequence shown here is derived from an EMBL/GenBank/DDBJ whole genome shotgun (WGS) entry which is preliminary data.</text>
</comment>
<evidence type="ECO:0000313" key="2">
    <source>
        <dbReference type="Proteomes" id="UP000886595"/>
    </source>
</evidence>
<sequence>MADTEKRLDRLDGSMAEIHDDVDSLKAGHEKLLKASTEASQKVGSMEKQLILLCTDSSQKFGTLERQFALISETLARMEARSFSDMTKGRGIASTSHSPVQVVKLQLR</sequence>